<gene>
    <name evidence="1" type="ORF">FB559_8272</name>
</gene>
<comment type="caution">
    <text evidence="1">The sequence shown here is derived from an EMBL/GenBank/DDBJ whole genome shotgun (WGS) entry which is preliminary data.</text>
</comment>
<dbReference type="Proteomes" id="UP000316096">
    <property type="component" value="Unassembled WGS sequence"/>
</dbReference>
<protein>
    <submittedName>
        <fullName evidence="1">Uncharacterized protein</fullName>
    </submittedName>
</protein>
<reference evidence="1 2" key="1">
    <citation type="submission" date="2019-06" db="EMBL/GenBank/DDBJ databases">
        <title>Sequencing the genomes of 1000 actinobacteria strains.</title>
        <authorList>
            <person name="Klenk H.-P."/>
        </authorList>
    </citation>
    <scope>NUCLEOTIDE SEQUENCE [LARGE SCALE GENOMIC DNA]</scope>
    <source>
        <strain evidence="1 2">DSM 102200</strain>
    </source>
</reference>
<accession>A0A543C1K5</accession>
<keyword evidence="2" id="KW-1185">Reference proteome</keyword>
<evidence type="ECO:0000313" key="1">
    <source>
        <dbReference type="EMBL" id="TQL90952.1"/>
    </source>
</evidence>
<name>A0A543C1K5_9ACTN</name>
<sequence>MTVQVFCYPEDAVLTGPARLCELAAELGADAIAVAVRYHPARRWFARHGVVRYSAPGITYFRPSDEGYGRLRPVAIAADQEITALRELREEARRYGLRFHAWTVVLHDDPVVAAHPDLAARTLDGTPTIHALCPSNPDVVSYAAALVTDVCAQFDPDLVELESALYAAWDPSYVISLELAPPTGTARALAGQCFCGACARLMEELGHDPDDLRRQALDQEGTGTLRTVRAEGTRRLVEATAAAAHRQDTAVRSLVFEDPETAALQGADPSAFKAVDAVGVGCGTLTGEALTARFAGLAALAGDRPLLASLNWSPDRTGERLAADVRVVLDAGASDIALYNLSLVPGSALPDFAAAARAARPA</sequence>
<dbReference type="Gene3D" id="3.20.20.80">
    <property type="entry name" value="Glycosidases"/>
    <property type="match status" value="1"/>
</dbReference>
<dbReference type="AlphaFoldDB" id="A0A543C1K5"/>
<organism evidence="1 2">
    <name type="scientific">Actinoallomurus bryophytorum</name>
    <dbReference type="NCBI Taxonomy" id="1490222"/>
    <lineage>
        <taxon>Bacteria</taxon>
        <taxon>Bacillati</taxon>
        <taxon>Actinomycetota</taxon>
        <taxon>Actinomycetes</taxon>
        <taxon>Streptosporangiales</taxon>
        <taxon>Thermomonosporaceae</taxon>
        <taxon>Actinoallomurus</taxon>
    </lineage>
</organism>
<evidence type="ECO:0000313" key="2">
    <source>
        <dbReference type="Proteomes" id="UP000316096"/>
    </source>
</evidence>
<proteinExistence type="predicted"/>
<dbReference type="EMBL" id="VFOZ01000002">
    <property type="protein sequence ID" value="TQL90952.1"/>
    <property type="molecule type" value="Genomic_DNA"/>
</dbReference>